<dbReference type="Gene3D" id="3.90.1150.10">
    <property type="entry name" value="Aspartate Aminotransferase, domain 1"/>
    <property type="match status" value="1"/>
</dbReference>
<evidence type="ECO:0000313" key="2">
    <source>
        <dbReference type="Proteomes" id="UP000271098"/>
    </source>
</evidence>
<evidence type="ECO:0000313" key="3">
    <source>
        <dbReference type="WBParaSite" id="GPUH_0000292901-mRNA-1"/>
    </source>
</evidence>
<sequence length="109" mass="11985">MKSNLVRLAFSAVGHFASPLTSSSSSAASLTATAAHCQRCYSLYSPKVAMATEERVLTLETLNPYVINMEYAVRGPLVIRASAIEKELAEVLLKLHLIIIRLLIITRIR</sequence>
<protein>
    <submittedName>
        <fullName evidence="3">NifU_N domain-containing protein</fullName>
    </submittedName>
</protein>
<dbReference type="WBParaSite" id="GPUH_0000292901-mRNA-1">
    <property type="protein sequence ID" value="GPUH_0000292901-mRNA-1"/>
    <property type="gene ID" value="GPUH_0000292901"/>
</dbReference>
<reference evidence="1 2" key="2">
    <citation type="submission" date="2018-11" db="EMBL/GenBank/DDBJ databases">
        <authorList>
            <consortium name="Pathogen Informatics"/>
        </authorList>
    </citation>
    <scope>NUCLEOTIDE SEQUENCE [LARGE SCALE GENOMIC DNA]</scope>
</reference>
<accession>A0A183D2I3</accession>
<keyword evidence="2" id="KW-1185">Reference proteome</keyword>
<dbReference type="AlphaFoldDB" id="A0A183D2I3"/>
<reference evidence="3" key="1">
    <citation type="submission" date="2016-06" db="UniProtKB">
        <authorList>
            <consortium name="WormBaseParasite"/>
        </authorList>
    </citation>
    <scope>IDENTIFICATION</scope>
</reference>
<dbReference type="InterPro" id="IPR015422">
    <property type="entry name" value="PyrdxlP-dep_Trfase_small"/>
</dbReference>
<proteinExistence type="predicted"/>
<organism evidence="3">
    <name type="scientific">Gongylonema pulchrum</name>
    <dbReference type="NCBI Taxonomy" id="637853"/>
    <lineage>
        <taxon>Eukaryota</taxon>
        <taxon>Metazoa</taxon>
        <taxon>Ecdysozoa</taxon>
        <taxon>Nematoda</taxon>
        <taxon>Chromadorea</taxon>
        <taxon>Rhabditida</taxon>
        <taxon>Spirurina</taxon>
        <taxon>Spiruromorpha</taxon>
        <taxon>Spiruroidea</taxon>
        <taxon>Gongylonematidae</taxon>
        <taxon>Gongylonema</taxon>
    </lineage>
</organism>
<evidence type="ECO:0000313" key="1">
    <source>
        <dbReference type="EMBL" id="VDK36996.1"/>
    </source>
</evidence>
<dbReference type="Proteomes" id="UP000271098">
    <property type="component" value="Unassembled WGS sequence"/>
</dbReference>
<name>A0A183D2I3_9BILA</name>
<gene>
    <name evidence="1" type="ORF">GPUH_LOCUS2924</name>
</gene>
<dbReference type="OrthoDB" id="1732682at2759"/>
<dbReference type="EMBL" id="UYRT01004679">
    <property type="protein sequence ID" value="VDK36996.1"/>
    <property type="molecule type" value="Genomic_DNA"/>
</dbReference>